<accession>A0ABZ0K498</accession>
<evidence type="ECO:0000259" key="5">
    <source>
        <dbReference type="PROSITE" id="PS50931"/>
    </source>
</evidence>
<dbReference type="Pfam" id="PF03466">
    <property type="entry name" value="LysR_substrate"/>
    <property type="match status" value="1"/>
</dbReference>
<dbReference type="EMBL" id="CP136522">
    <property type="protein sequence ID" value="WOT06716.1"/>
    <property type="molecule type" value="Genomic_DNA"/>
</dbReference>
<evidence type="ECO:0000256" key="4">
    <source>
        <dbReference type="ARBA" id="ARBA00023163"/>
    </source>
</evidence>
<keyword evidence="3" id="KW-0238">DNA-binding</keyword>
<organism evidence="6 7">
    <name type="scientific">Shewanella youngdeokensis</name>
    <dbReference type="NCBI Taxonomy" id="2999068"/>
    <lineage>
        <taxon>Bacteria</taxon>
        <taxon>Pseudomonadati</taxon>
        <taxon>Pseudomonadota</taxon>
        <taxon>Gammaproteobacteria</taxon>
        <taxon>Alteromonadales</taxon>
        <taxon>Shewanellaceae</taxon>
        <taxon>Shewanella</taxon>
    </lineage>
</organism>
<keyword evidence="7" id="KW-1185">Reference proteome</keyword>
<dbReference type="Gene3D" id="1.10.10.10">
    <property type="entry name" value="Winged helix-like DNA-binding domain superfamily/Winged helix DNA-binding domain"/>
    <property type="match status" value="1"/>
</dbReference>
<evidence type="ECO:0000256" key="1">
    <source>
        <dbReference type="ARBA" id="ARBA00009437"/>
    </source>
</evidence>
<dbReference type="PANTHER" id="PTHR30537">
    <property type="entry name" value="HTH-TYPE TRANSCRIPTIONAL REGULATOR"/>
    <property type="match status" value="1"/>
</dbReference>
<dbReference type="Gene3D" id="3.40.190.290">
    <property type="match status" value="1"/>
</dbReference>
<name>A0ABZ0K498_9GAMM</name>
<evidence type="ECO:0000256" key="2">
    <source>
        <dbReference type="ARBA" id="ARBA00023015"/>
    </source>
</evidence>
<dbReference type="PANTHER" id="PTHR30537:SF68">
    <property type="entry name" value="TRANSCRIPTIONAL REGULATOR-RELATED"/>
    <property type="match status" value="1"/>
</dbReference>
<dbReference type="Pfam" id="PF00126">
    <property type="entry name" value="HTH_1"/>
    <property type="match status" value="1"/>
</dbReference>
<keyword evidence="2" id="KW-0805">Transcription regulation</keyword>
<dbReference type="InterPro" id="IPR036390">
    <property type="entry name" value="WH_DNA-bd_sf"/>
</dbReference>
<dbReference type="SUPFAM" id="SSF46785">
    <property type="entry name" value="Winged helix' DNA-binding domain"/>
    <property type="match status" value="1"/>
</dbReference>
<feature type="domain" description="HTH lysR-type" evidence="5">
    <location>
        <begin position="1"/>
        <end position="58"/>
    </location>
</feature>
<keyword evidence="4" id="KW-0804">Transcription</keyword>
<gene>
    <name evidence="6" type="ORF">RGE70_08190</name>
</gene>
<proteinExistence type="inferred from homology"/>
<dbReference type="InterPro" id="IPR036388">
    <property type="entry name" value="WH-like_DNA-bd_sf"/>
</dbReference>
<dbReference type="InterPro" id="IPR005119">
    <property type="entry name" value="LysR_subst-bd"/>
</dbReference>
<sequence>MRIEDLKLFTIVVKLGSFTAAANALDLPRANVSRRIGELERALNAQLFFRTTRQLRLTQHGEAYYHELLTVLDGFEQAKNKLLDIDEKPIGKVKVGFLPESDEALQPALAKFQQLYPDIELDLRFTNNYVSDIYTQALDFVIHAGKVQDSGFIARRILSLGRSIYASPAYLAANGEPKNLEELSQHHAICYRWPDGRLDDKWDLITDTVKVNCRFSCNHMGFVRRAIIGGQGIGFLPPLFALAAIENTDLVRILPEFESTKEDVWLIYPDRKGISLPTRLLIDFLLQEIPNMAGLSQDA</sequence>
<reference evidence="6 7" key="1">
    <citation type="submission" date="2023-10" db="EMBL/GenBank/DDBJ databases">
        <title>Complete genome sequence of Shewanella sp. DAU334.</title>
        <authorList>
            <person name="Lee Y.-S."/>
            <person name="Jeong H.-R."/>
            <person name="Hwang E.-J."/>
            <person name="Choi Y.-L."/>
            <person name="Kim G.-D."/>
        </authorList>
    </citation>
    <scope>NUCLEOTIDE SEQUENCE [LARGE SCALE GENOMIC DNA]</scope>
    <source>
        <strain evidence="6 7">DAU334</strain>
    </source>
</reference>
<protein>
    <submittedName>
        <fullName evidence="6">LysR family transcriptional regulator</fullName>
    </submittedName>
</protein>
<dbReference type="CDD" id="cd08422">
    <property type="entry name" value="PBP2_CrgA_like"/>
    <property type="match status" value="1"/>
</dbReference>
<dbReference type="InterPro" id="IPR000847">
    <property type="entry name" value="LysR_HTH_N"/>
</dbReference>
<evidence type="ECO:0000256" key="3">
    <source>
        <dbReference type="ARBA" id="ARBA00023125"/>
    </source>
</evidence>
<dbReference type="SUPFAM" id="SSF53850">
    <property type="entry name" value="Periplasmic binding protein-like II"/>
    <property type="match status" value="1"/>
</dbReference>
<evidence type="ECO:0000313" key="6">
    <source>
        <dbReference type="EMBL" id="WOT06716.1"/>
    </source>
</evidence>
<dbReference type="InterPro" id="IPR058163">
    <property type="entry name" value="LysR-type_TF_proteobact-type"/>
</dbReference>
<comment type="similarity">
    <text evidence="1">Belongs to the LysR transcriptional regulatory family.</text>
</comment>
<evidence type="ECO:0000313" key="7">
    <source>
        <dbReference type="Proteomes" id="UP001529491"/>
    </source>
</evidence>
<dbReference type="PROSITE" id="PS50931">
    <property type="entry name" value="HTH_LYSR"/>
    <property type="match status" value="1"/>
</dbReference>
<dbReference type="Proteomes" id="UP001529491">
    <property type="component" value="Chromosome"/>
</dbReference>
<dbReference type="RefSeq" id="WP_310470989.1">
    <property type="nucleotide sequence ID" value="NZ_CP136522.1"/>
</dbReference>